<dbReference type="Proteomes" id="UP001429354">
    <property type="component" value="Unassembled WGS sequence"/>
</dbReference>
<proteinExistence type="predicted"/>
<keyword evidence="2" id="KW-0378">Hydrolase</keyword>
<dbReference type="Gene3D" id="3.40.50.1820">
    <property type="entry name" value="alpha/beta hydrolase"/>
    <property type="match status" value="1"/>
</dbReference>
<organism evidence="2 3">
    <name type="scientific">Pseudoxanthomonas gei</name>
    <dbReference type="NCBI Taxonomy" id="1383030"/>
    <lineage>
        <taxon>Bacteria</taxon>
        <taxon>Pseudomonadati</taxon>
        <taxon>Pseudomonadota</taxon>
        <taxon>Gammaproteobacteria</taxon>
        <taxon>Lysobacterales</taxon>
        <taxon>Lysobacteraceae</taxon>
        <taxon>Pseudoxanthomonas</taxon>
    </lineage>
</organism>
<evidence type="ECO:0000313" key="2">
    <source>
        <dbReference type="EMBL" id="NDK40156.1"/>
    </source>
</evidence>
<reference evidence="2 3" key="1">
    <citation type="submission" date="2018-07" db="EMBL/GenBank/DDBJ databases">
        <title>Whole genome Sequencing of Pseudoxanthomonas gei KCTC 32298 (T).</title>
        <authorList>
            <person name="Kumar S."/>
            <person name="Bansal K."/>
            <person name="Kaur A."/>
            <person name="Patil P."/>
            <person name="Sharma S."/>
            <person name="Patil P.B."/>
        </authorList>
    </citation>
    <scope>NUCLEOTIDE SEQUENCE [LARGE SCALE GENOMIC DNA]</scope>
    <source>
        <strain evidence="2 3">KCTC 32298</strain>
    </source>
</reference>
<protein>
    <submittedName>
        <fullName evidence="2">Alpha/beta hydrolase</fullName>
    </submittedName>
</protein>
<sequence>MPWLILALSFLLLAACFPRGNAGVPIPHLLVTAPAPASRLVIVLPGRGDDLAAMRRSGMAEAIQSAWPDADVILTGLSYDYYMQGRAPQRLHDEIVAPARHKAYRQIWLAGASMGGMGTLMYDRAYPGEMSGLLLLAPYLGDTSLLKEIDTAGGVAQWQPGPVPAAVNADNFQRELWRHLQGWSREPGKAANVWLAYGDKDRLRNTMPLLGSVLPAANIRRRSGGHDWETWSAATRDVLAQARERNPVSP</sequence>
<name>A0ABX0AIX1_9GAMM</name>
<accession>A0ABX0AIX1</accession>
<keyword evidence="1" id="KW-0732">Signal</keyword>
<keyword evidence="3" id="KW-1185">Reference proteome</keyword>
<dbReference type="Pfam" id="PF00756">
    <property type="entry name" value="Esterase"/>
    <property type="match status" value="1"/>
</dbReference>
<evidence type="ECO:0000313" key="3">
    <source>
        <dbReference type="Proteomes" id="UP001429354"/>
    </source>
</evidence>
<gene>
    <name evidence="2" type="ORF">DT603_15055</name>
</gene>
<dbReference type="EMBL" id="QOVG01000013">
    <property type="protein sequence ID" value="NDK40156.1"/>
    <property type="molecule type" value="Genomic_DNA"/>
</dbReference>
<feature type="signal peptide" evidence="1">
    <location>
        <begin position="1"/>
        <end position="22"/>
    </location>
</feature>
<dbReference type="GO" id="GO:0016787">
    <property type="term" value="F:hydrolase activity"/>
    <property type="evidence" value="ECO:0007669"/>
    <property type="project" value="UniProtKB-KW"/>
</dbReference>
<dbReference type="InterPro" id="IPR029058">
    <property type="entry name" value="AB_hydrolase_fold"/>
</dbReference>
<dbReference type="SUPFAM" id="SSF53474">
    <property type="entry name" value="alpha/beta-Hydrolases"/>
    <property type="match status" value="1"/>
</dbReference>
<feature type="chain" id="PRO_5046638947" evidence="1">
    <location>
        <begin position="23"/>
        <end position="250"/>
    </location>
</feature>
<dbReference type="InterPro" id="IPR000801">
    <property type="entry name" value="Esterase-like"/>
</dbReference>
<evidence type="ECO:0000256" key="1">
    <source>
        <dbReference type="SAM" id="SignalP"/>
    </source>
</evidence>
<comment type="caution">
    <text evidence="2">The sequence shown here is derived from an EMBL/GenBank/DDBJ whole genome shotgun (WGS) entry which is preliminary data.</text>
</comment>